<feature type="transmembrane region" description="Helical" evidence="1">
    <location>
        <begin position="12"/>
        <end position="30"/>
    </location>
</feature>
<reference evidence="2" key="1">
    <citation type="submission" date="2014-11" db="EMBL/GenBank/DDBJ databases">
        <authorList>
            <person name="Amaro Gonzalez C."/>
        </authorList>
    </citation>
    <scope>NUCLEOTIDE SEQUENCE</scope>
</reference>
<keyword evidence="1" id="KW-1133">Transmembrane helix</keyword>
<proteinExistence type="predicted"/>
<protein>
    <submittedName>
        <fullName evidence="2">Uncharacterized protein</fullName>
    </submittedName>
</protein>
<dbReference type="EMBL" id="GBXM01052044">
    <property type="protein sequence ID" value="JAH56533.1"/>
    <property type="molecule type" value="Transcribed_RNA"/>
</dbReference>
<organism evidence="2">
    <name type="scientific">Anguilla anguilla</name>
    <name type="common">European freshwater eel</name>
    <name type="synonym">Muraena anguilla</name>
    <dbReference type="NCBI Taxonomy" id="7936"/>
    <lineage>
        <taxon>Eukaryota</taxon>
        <taxon>Metazoa</taxon>
        <taxon>Chordata</taxon>
        <taxon>Craniata</taxon>
        <taxon>Vertebrata</taxon>
        <taxon>Euteleostomi</taxon>
        <taxon>Actinopterygii</taxon>
        <taxon>Neopterygii</taxon>
        <taxon>Teleostei</taxon>
        <taxon>Anguilliformes</taxon>
        <taxon>Anguillidae</taxon>
        <taxon>Anguilla</taxon>
    </lineage>
</organism>
<keyword evidence="1" id="KW-0812">Transmembrane</keyword>
<name>A0A0E9TUX6_ANGAN</name>
<evidence type="ECO:0000256" key="1">
    <source>
        <dbReference type="SAM" id="Phobius"/>
    </source>
</evidence>
<accession>A0A0E9TUX6</accession>
<keyword evidence="1" id="KW-0472">Membrane</keyword>
<sequence length="46" mass="5418">MYDNTATKGDVCLRTCFLIMMVLSYFTKVIRYTSKFVIYSFYATIV</sequence>
<reference evidence="2" key="2">
    <citation type="journal article" date="2015" name="Fish Shellfish Immunol.">
        <title>Early steps in the European eel (Anguilla anguilla)-Vibrio vulnificus interaction in the gills: Role of the RtxA13 toxin.</title>
        <authorList>
            <person name="Callol A."/>
            <person name="Pajuelo D."/>
            <person name="Ebbesson L."/>
            <person name="Teles M."/>
            <person name="MacKenzie S."/>
            <person name="Amaro C."/>
        </authorList>
    </citation>
    <scope>NUCLEOTIDE SEQUENCE</scope>
</reference>
<dbReference type="AlphaFoldDB" id="A0A0E9TUX6"/>
<evidence type="ECO:0000313" key="2">
    <source>
        <dbReference type="EMBL" id="JAH56533.1"/>
    </source>
</evidence>